<dbReference type="Gene3D" id="2.40.70.10">
    <property type="entry name" value="Acid Proteases"/>
    <property type="match status" value="1"/>
</dbReference>
<name>A0A6J8E8I2_MYTCO</name>
<dbReference type="GO" id="GO:0006508">
    <property type="term" value="P:proteolysis"/>
    <property type="evidence" value="ECO:0007669"/>
    <property type="project" value="InterPro"/>
</dbReference>
<reference evidence="8 9" key="1">
    <citation type="submission" date="2020-06" db="EMBL/GenBank/DDBJ databases">
        <authorList>
            <person name="Li R."/>
            <person name="Bekaert M."/>
        </authorList>
    </citation>
    <scope>NUCLEOTIDE SEQUENCE [LARGE SCALE GENOMIC DNA]</scope>
    <source>
        <strain evidence="9">wild</strain>
    </source>
</reference>
<dbReference type="InterPro" id="IPR001878">
    <property type="entry name" value="Znf_CCHC"/>
</dbReference>
<dbReference type="Proteomes" id="UP000507470">
    <property type="component" value="Unassembled WGS sequence"/>
</dbReference>
<evidence type="ECO:0000256" key="2">
    <source>
        <dbReference type="ARBA" id="ARBA00022695"/>
    </source>
</evidence>
<keyword evidence="5" id="KW-0479">Metal-binding</keyword>
<keyword evidence="5" id="KW-0862">Zinc</keyword>
<dbReference type="InterPro" id="IPR036875">
    <property type="entry name" value="Znf_CCHC_sf"/>
</dbReference>
<dbReference type="OrthoDB" id="3863715at2759"/>
<keyword evidence="9" id="KW-1185">Reference proteome</keyword>
<evidence type="ECO:0000256" key="5">
    <source>
        <dbReference type="PROSITE-ProRule" id="PRU00047"/>
    </source>
</evidence>
<feature type="compositionally biased region" description="Polar residues" evidence="6">
    <location>
        <begin position="128"/>
        <end position="137"/>
    </location>
</feature>
<dbReference type="PANTHER" id="PTHR37984">
    <property type="entry name" value="PROTEIN CBG26694"/>
    <property type="match status" value="1"/>
</dbReference>
<dbReference type="SUPFAM" id="SSF50630">
    <property type="entry name" value="Acid proteases"/>
    <property type="match status" value="1"/>
</dbReference>
<dbReference type="Pfam" id="PF00098">
    <property type="entry name" value="zf-CCHC"/>
    <property type="match status" value="1"/>
</dbReference>
<evidence type="ECO:0000313" key="9">
    <source>
        <dbReference type="Proteomes" id="UP000507470"/>
    </source>
</evidence>
<dbReference type="PROSITE" id="PS00141">
    <property type="entry name" value="ASP_PROTEASE"/>
    <property type="match status" value="1"/>
</dbReference>
<evidence type="ECO:0000256" key="4">
    <source>
        <dbReference type="ARBA" id="ARBA00022759"/>
    </source>
</evidence>
<keyword evidence="2" id="KW-0548">Nucleotidyltransferase</keyword>
<gene>
    <name evidence="8" type="ORF">MCOR_49610</name>
</gene>
<keyword evidence="3" id="KW-0540">Nuclease</keyword>
<dbReference type="PANTHER" id="PTHR37984:SF5">
    <property type="entry name" value="PROTEIN NYNRIN-LIKE"/>
    <property type="match status" value="1"/>
</dbReference>
<proteinExistence type="predicted"/>
<evidence type="ECO:0000259" key="7">
    <source>
        <dbReference type="PROSITE" id="PS50158"/>
    </source>
</evidence>
<dbReference type="GO" id="GO:0004519">
    <property type="term" value="F:endonuclease activity"/>
    <property type="evidence" value="ECO:0007669"/>
    <property type="project" value="UniProtKB-KW"/>
</dbReference>
<dbReference type="Gene3D" id="4.10.60.10">
    <property type="entry name" value="Zinc finger, CCHC-type"/>
    <property type="match status" value="1"/>
</dbReference>
<feature type="region of interest" description="Disordered" evidence="6">
    <location>
        <begin position="35"/>
        <end position="55"/>
    </location>
</feature>
<dbReference type="GO" id="GO:0008270">
    <property type="term" value="F:zinc ion binding"/>
    <property type="evidence" value="ECO:0007669"/>
    <property type="project" value="UniProtKB-KW"/>
</dbReference>
<keyword evidence="4" id="KW-0378">Hydrolase</keyword>
<dbReference type="PROSITE" id="PS50158">
    <property type="entry name" value="ZF_CCHC"/>
    <property type="match status" value="1"/>
</dbReference>
<feature type="region of interest" description="Disordered" evidence="6">
    <location>
        <begin position="128"/>
        <end position="153"/>
    </location>
</feature>
<evidence type="ECO:0000313" key="8">
    <source>
        <dbReference type="EMBL" id="CAC5417054.1"/>
    </source>
</evidence>
<dbReference type="AlphaFoldDB" id="A0A6J8E8I2"/>
<organism evidence="8 9">
    <name type="scientific">Mytilus coruscus</name>
    <name type="common">Sea mussel</name>
    <dbReference type="NCBI Taxonomy" id="42192"/>
    <lineage>
        <taxon>Eukaryota</taxon>
        <taxon>Metazoa</taxon>
        <taxon>Spiralia</taxon>
        <taxon>Lophotrochozoa</taxon>
        <taxon>Mollusca</taxon>
        <taxon>Bivalvia</taxon>
        <taxon>Autobranchia</taxon>
        <taxon>Pteriomorphia</taxon>
        <taxon>Mytilida</taxon>
        <taxon>Mytiloidea</taxon>
        <taxon>Mytilidae</taxon>
        <taxon>Mytilinae</taxon>
        <taxon>Mytilus</taxon>
    </lineage>
</organism>
<protein>
    <recommendedName>
        <fullName evidence="7">CCHC-type domain-containing protein</fullName>
    </recommendedName>
</protein>
<dbReference type="SMART" id="SM00343">
    <property type="entry name" value="ZnF_C2HC"/>
    <property type="match status" value="1"/>
</dbReference>
<dbReference type="InterPro" id="IPR021109">
    <property type="entry name" value="Peptidase_aspartic_dom_sf"/>
</dbReference>
<evidence type="ECO:0000256" key="3">
    <source>
        <dbReference type="ARBA" id="ARBA00022722"/>
    </source>
</evidence>
<keyword evidence="5" id="KW-0863">Zinc-finger</keyword>
<dbReference type="InterPro" id="IPR050951">
    <property type="entry name" value="Retrovirus_Pol_polyprotein"/>
</dbReference>
<feature type="domain" description="CCHC-type" evidence="7">
    <location>
        <begin position="113"/>
        <end position="128"/>
    </location>
</feature>
<dbReference type="GO" id="GO:0003676">
    <property type="term" value="F:nucleic acid binding"/>
    <property type="evidence" value="ECO:0007669"/>
    <property type="project" value="InterPro"/>
</dbReference>
<dbReference type="InterPro" id="IPR001969">
    <property type="entry name" value="Aspartic_peptidase_AS"/>
</dbReference>
<sequence>MRLRIKQSRPKGLNDTIRLAVELEAYNKAESRTMKSMGHLRQTTSDERTEASNSPETVVSMENMATWMQTIENNLQSLTKDMMTLNNLNSQRNFQTRGETNNTQSNRKRGGPCFSCGKIGHFARNCPNNIKKQSTRGGHTKGPDTDGSVKTLKSGDKAANIDKGAVISASEDAGMFVELLIQDVPVKFVIDTGATLTLVSTRVYDLIPDLRRPHLGETKSQIKSVCDNYLSLRGKGSFQMDFGKEKFISEAVVTDLQVDGVLGLNFMKKISV</sequence>
<evidence type="ECO:0000256" key="6">
    <source>
        <dbReference type="SAM" id="MobiDB-lite"/>
    </source>
</evidence>
<evidence type="ECO:0000256" key="1">
    <source>
        <dbReference type="ARBA" id="ARBA00022679"/>
    </source>
</evidence>
<dbReference type="EMBL" id="CACVKT020008727">
    <property type="protein sequence ID" value="CAC5417054.1"/>
    <property type="molecule type" value="Genomic_DNA"/>
</dbReference>
<dbReference type="GO" id="GO:0004190">
    <property type="term" value="F:aspartic-type endopeptidase activity"/>
    <property type="evidence" value="ECO:0007669"/>
    <property type="project" value="InterPro"/>
</dbReference>
<keyword evidence="4" id="KW-0255">Endonuclease</keyword>
<dbReference type="SUPFAM" id="SSF57756">
    <property type="entry name" value="Retrovirus zinc finger-like domains"/>
    <property type="match status" value="1"/>
</dbReference>
<accession>A0A6J8E8I2</accession>
<dbReference type="GO" id="GO:0016779">
    <property type="term" value="F:nucleotidyltransferase activity"/>
    <property type="evidence" value="ECO:0007669"/>
    <property type="project" value="UniProtKB-KW"/>
</dbReference>
<keyword evidence="1" id="KW-0808">Transferase</keyword>